<dbReference type="Proteomes" id="UP000035068">
    <property type="component" value="Unassembled WGS sequence"/>
</dbReference>
<organism evidence="1 2">
    <name type="scientific">Geoalkalibacter ferrihydriticus DSM 17813</name>
    <dbReference type="NCBI Taxonomy" id="1121915"/>
    <lineage>
        <taxon>Bacteria</taxon>
        <taxon>Pseudomonadati</taxon>
        <taxon>Thermodesulfobacteriota</taxon>
        <taxon>Desulfuromonadia</taxon>
        <taxon>Desulfuromonadales</taxon>
        <taxon>Geoalkalibacteraceae</taxon>
        <taxon>Geoalkalibacter</taxon>
    </lineage>
</organism>
<reference evidence="1 2" key="1">
    <citation type="submission" date="2014-12" db="EMBL/GenBank/DDBJ databases">
        <title>Genomes of Geoalkalibacter ferrihydriticus and Geoalkalibacter subterraneus, two haloalkaliphilic metal-reducing members of the Geobacteraceae.</title>
        <authorList>
            <person name="Badalamenti J.P."/>
            <person name="Torres C.I."/>
            <person name="Krajmalnik-Brown R."/>
            <person name="Bond D.R."/>
        </authorList>
    </citation>
    <scope>NUCLEOTIDE SEQUENCE [LARGE SCALE GENOMIC DNA]</scope>
    <source>
        <strain evidence="1 2">DSM 17813</strain>
    </source>
</reference>
<evidence type="ECO:0000313" key="2">
    <source>
        <dbReference type="Proteomes" id="UP000035068"/>
    </source>
</evidence>
<protein>
    <submittedName>
        <fullName evidence="1">Uncharacterized protein</fullName>
    </submittedName>
</protein>
<sequence length="172" mass="18942">MVWSRLVPKVINLLVGADQAVERLVGQAADAFSDVGLGEKVAFSLNFDAVVFLQPGFEDTGQNNLVEAPVAESQIFFAAEVGPAECAQQLDGPDLRIEVFKVGEFHRPLFLQTFQQTQVIALPFPHHARQQVDERLIIPLEFILEPPSAHQCCTCNPVAYLLTVRVFSDPLG</sequence>
<keyword evidence="2" id="KW-1185">Reference proteome</keyword>
<gene>
    <name evidence="1" type="ORF">GFER_16505</name>
</gene>
<proteinExistence type="predicted"/>
<comment type="caution">
    <text evidence="1">The sequence shown here is derived from an EMBL/GenBank/DDBJ whole genome shotgun (WGS) entry which is preliminary data.</text>
</comment>
<name>A0A0C2HKJ5_9BACT</name>
<dbReference type="EMBL" id="JWJD01000010">
    <property type="protein sequence ID" value="KIH75540.1"/>
    <property type="molecule type" value="Genomic_DNA"/>
</dbReference>
<evidence type="ECO:0000313" key="1">
    <source>
        <dbReference type="EMBL" id="KIH75540.1"/>
    </source>
</evidence>
<dbReference type="AlphaFoldDB" id="A0A0C2HKJ5"/>
<accession>A0A0C2HKJ5</accession>